<dbReference type="PANTHER" id="PTHR31377">
    <property type="entry name" value="AGMATINE DEIMINASE-RELATED"/>
    <property type="match status" value="1"/>
</dbReference>
<dbReference type="PANTHER" id="PTHR31377:SF0">
    <property type="entry name" value="AGMATINE DEIMINASE-RELATED"/>
    <property type="match status" value="1"/>
</dbReference>
<dbReference type="Gene3D" id="3.75.10.10">
    <property type="entry name" value="L-arginine/glycine Amidinotransferase, Chain A"/>
    <property type="match status" value="1"/>
</dbReference>
<dbReference type="InterPro" id="IPR007466">
    <property type="entry name" value="Peptidyl-Arg-deiminase_porph"/>
</dbReference>
<organism evidence="2 3">
    <name type="scientific">Algivirga pacifica</name>
    <dbReference type="NCBI Taxonomy" id="1162670"/>
    <lineage>
        <taxon>Bacteria</taxon>
        <taxon>Pseudomonadati</taxon>
        <taxon>Bacteroidota</taxon>
        <taxon>Cytophagia</taxon>
        <taxon>Cytophagales</taxon>
        <taxon>Flammeovirgaceae</taxon>
        <taxon>Algivirga</taxon>
    </lineage>
</organism>
<dbReference type="RefSeq" id="WP_345373644.1">
    <property type="nucleotide sequence ID" value="NZ_BAABJX010000052.1"/>
</dbReference>
<comment type="caution">
    <text evidence="2">The sequence shown here is derived from an EMBL/GenBank/DDBJ whole genome shotgun (WGS) entry which is preliminary data.</text>
</comment>
<keyword evidence="3" id="KW-1185">Reference proteome</keyword>
<dbReference type="SUPFAM" id="SSF55909">
    <property type="entry name" value="Pentein"/>
    <property type="match status" value="1"/>
</dbReference>
<evidence type="ECO:0000313" key="3">
    <source>
        <dbReference type="Proteomes" id="UP001500298"/>
    </source>
</evidence>
<evidence type="ECO:0000313" key="2">
    <source>
        <dbReference type="EMBL" id="GAA4844960.1"/>
    </source>
</evidence>
<name>A0ABP9DKZ5_9BACT</name>
<dbReference type="Proteomes" id="UP001500298">
    <property type="component" value="Unassembled WGS sequence"/>
</dbReference>
<keyword evidence="1" id="KW-0378">Hydrolase</keyword>
<dbReference type="EMBL" id="BAABJX010000052">
    <property type="protein sequence ID" value="GAA4844960.1"/>
    <property type="molecule type" value="Genomic_DNA"/>
</dbReference>
<gene>
    <name evidence="2" type="ORF">GCM10023331_32230</name>
</gene>
<dbReference type="Pfam" id="PF04371">
    <property type="entry name" value="PAD_porph"/>
    <property type="match status" value="1"/>
</dbReference>
<protein>
    <submittedName>
        <fullName evidence="2">Agmatine deiminase family protein</fullName>
    </submittedName>
</protein>
<evidence type="ECO:0000256" key="1">
    <source>
        <dbReference type="ARBA" id="ARBA00022801"/>
    </source>
</evidence>
<proteinExistence type="predicted"/>
<accession>A0ABP9DKZ5</accession>
<reference evidence="3" key="1">
    <citation type="journal article" date="2019" name="Int. J. Syst. Evol. Microbiol.">
        <title>The Global Catalogue of Microorganisms (GCM) 10K type strain sequencing project: providing services to taxonomists for standard genome sequencing and annotation.</title>
        <authorList>
            <consortium name="The Broad Institute Genomics Platform"/>
            <consortium name="The Broad Institute Genome Sequencing Center for Infectious Disease"/>
            <person name="Wu L."/>
            <person name="Ma J."/>
        </authorList>
    </citation>
    <scope>NUCLEOTIDE SEQUENCE [LARGE SCALE GENOMIC DNA]</scope>
    <source>
        <strain evidence="3">JCM 18326</strain>
    </source>
</reference>
<sequence length="340" mass="38545">MLRLPAEWEMQDVIQLTLPHEETDWNDMLEEAQACFREIAQQISRHQKLLLVCHNINNVKQWLYGLKGDNVFFAEIPSNDTWARDHGGITIYQDEKPLILDFTFNGWGLKFASALDNEITLKLEKAGFFGNTPVETTGYVLEGGSIESDGQGTIMTTTACLLSYHRNPSLNQQQIEEKLKEWFGASRILWVTEGELEGDDTDAHIDTLARFCSPSRIAYVSCEDPEDPHYSSLKKMEEELKAFRQADGSPYELFPLPMATPQFDPEDGHRLPATYANFLIMNEAILLPTYGDEIRDQQALEIMQKACPAHRIIGINCNALIKQHGSLHCVTMQYPAGSFL</sequence>